<dbReference type="SMART" id="SM00020">
    <property type="entry name" value="Tryp_SPc"/>
    <property type="match status" value="1"/>
</dbReference>
<feature type="compositionally biased region" description="Low complexity" evidence="2">
    <location>
        <begin position="459"/>
        <end position="472"/>
    </location>
</feature>
<name>A0ABU9HAV9_9GAMM</name>
<organism evidence="5 6">
    <name type="scientific">Psychromonas arctica</name>
    <dbReference type="NCBI Taxonomy" id="168275"/>
    <lineage>
        <taxon>Bacteria</taxon>
        <taxon>Pseudomonadati</taxon>
        <taxon>Pseudomonadota</taxon>
        <taxon>Gammaproteobacteria</taxon>
        <taxon>Alteromonadales</taxon>
        <taxon>Psychromonadaceae</taxon>
        <taxon>Psychromonas</taxon>
    </lineage>
</organism>
<dbReference type="NCBIfam" id="TIGR03501">
    <property type="entry name" value="GlyGly_CTERM"/>
    <property type="match status" value="1"/>
</dbReference>
<keyword evidence="5" id="KW-0645">Protease</keyword>
<dbReference type="PRINTS" id="PR00722">
    <property type="entry name" value="CHYMOTRYPSIN"/>
</dbReference>
<dbReference type="Gene3D" id="2.40.10.10">
    <property type="entry name" value="Trypsin-like serine proteases"/>
    <property type="match status" value="1"/>
</dbReference>
<dbReference type="EMBL" id="JBAKBA010000014">
    <property type="protein sequence ID" value="MEL0659012.1"/>
    <property type="molecule type" value="Genomic_DNA"/>
</dbReference>
<dbReference type="PANTHER" id="PTHR24252">
    <property type="entry name" value="ACROSIN-RELATED"/>
    <property type="match status" value="1"/>
</dbReference>
<dbReference type="Proteomes" id="UP001366060">
    <property type="component" value="Unassembled WGS sequence"/>
</dbReference>
<dbReference type="InterPro" id="IPR020008">
    <property type="entry name" value="GlyGly_CTERM"/>
</dbReference>
<dbReference type="CDD" id="cd00190">
    <property type="entry name" value="Tryp_SPc"/>
    <property type="match status" value="1"/>
</dbReference>
<dbReference type="InterPro" id="IPR009003">
    <property type="entry name" value="Peptidase_S1_PA"/>
</dbReference>
<feature type="chain" id="PRO_5047063979" evidence="3">
    <location>
        <begin position="33"/>
        <end position="511"/>
    </location>
</feature>
<evidence type="ECO:0000313" key="6">
    <source>
        <dbReference type="Proteomes" id="UP001366060"/>
    </source>
</evidence>
<keyword evidence="3" id="KW-0732">Signal</keyword>
<dbReference type="InterPro" id="IPR033116">
    <property type="entry name" value="TRYPSIN_SER"/>
</dbReference>
<keyword evidence="5" id="KW-0378">Hydrolase</keyword>
<dbReference type="InterPro" id="IPR001314">
    <property type="entry name" value="Peptidase_S1A"/>
</dbReference>
<dbReference type="GO" id="GO:0006508">
    <property type="term" value="P:proteolysis"/>
    <property type="evidence" value="ECO:0007669"/>
    <property type="project" value="UniProtKB-KW"/>
</dbReference>
<dbReference type="SUPFAM" id="SSF50494">
    <property type="entry name" value="Trypsin-like serine proteases"/>
    <property type="match status" value="1"/>
</dbReference>
<dbReference type="RefSeq" id="WP_341627613.1">
    <property type="nucleotide sequence ID" value="NZ_JBAKBA010000014.1"/>
</dbReference>
<evidence type="ECO:0000256" key="2">
    <source>
        <dbReference type="SAM" id="MobiDB-lite"/>
    </source>
</evidence>
<dbReference type="Pfam" id="PF00089">
    <property type="entry name" value="Trypsin"/>
    <property type="match status" value="1"/>
</dbReference>
<feature type="region of interest" description="Disordered" evidence="2">
    <location>
        <begin position="421"/>
        <end position="472"/>
    </location>
</feature>
<protein>
    <submittedName>
        <fullName evidence="5">Serine protease</fullName>
    </submittedName>
</protein>
<reference evidence="5 6" key="1">
    <citation type="submission" date="2024-02" db="EMBL/GenBank/DDBJ databases">
        <title>Bacteria isolated from the canopy kelp, Nereocystis luetkeana.</title>
        <authorList>
            <person name="Pfister C.A."/>
            <person name="Younker I.T."/>
            <person name="Light S.H."/>
        </authorList>
    </citation>
    <scope>NUCLEOTIDE SEQUENCE [LARGE SCALE GENOMIC DNA]</scope>
    <source>
        <strain evidence="5 6">TI.2.07</strain>
    </source>
</reference>
<dbReference type="PROSITE" id="PS50240">
    <property type="entry name" value="TRYPSIN_DOM"/>
    <property type="match status" value="1"/>
</dbReference>
<feature type="compositionally biased region" description="Acidic residues" evidence="2">
    <location>
        <begin position="437"/>
        <end position="458"/>
    </location>
</feature>
<keyword evidence="1" id="KW-1015">Disulfide bond</keyword>
<dbReference type="InterPro" id="IPR001254">
    <property type="entry name" value="Trypsin_dom"/>
</dbReference>
<gene>
    <name evidence="5" type="ORF">V6255_07645</name>
</gene>
<dbReference type="PANTHER" id="PTHR24252:SF7">
    <property type="entry name" value="HYALIN"/>
    <property type="match status" value="1"/>
</dbReference>
<accession>A0ABU9HAV9</accession>
<keyword evidence="6" id="KW-1185">Reference proteome</keyword>
<evidence type="ECO:0000313" key="5">
    <source>
        <dbReference type="EMBL" id="MEL0659012.1"/>
    </source>
</evidence>
<evidence type="ECO:0000256" key="3">
    <source>
        <dbReference type="SAM" id="SignalP"/>
    </source>
</evidence>
<dbReference type="InterPro" id="IPR043504">
    <property type="entry name" value="Peptidase_S1_PA_chymotrypsin"/>
</dbReference>
<proteinExistence type="predicted"/>
<evidence type="ECO:0000256" key="1">
    <source>
        <dbReference type="ARBA" id="ARBA00023157"/>
    </source>
</evidence>
<feature type="domain" description="Peptidase S1" evidence="4">
    <location>
        <begin position="66"/>
        <end position="314"/>
    </location>
</feature>
<sequence>MSNTTMALSTKIYSFFTCLVSFLLIFSSPSSAEDNYQSYSLRFSTEVDNTTDTDSSSYSTSISTYIIGGDDAVREYPWMVALYKSGNFICGGVLISSNWVATAAHCVYESDDEDGNATAYDASYYSLVIGESTHYSSISLAESAGVTVHNLSRVVIQPNYDDDTVDYDVALLELDASYYQPGPALTIATQFNAIEEGDLLTTVGYGVLSVDDNATSAEKIPTTLQEADLPYVPENQCYWSSYNRTTDNMFCAGYSDDTNIDSCSGDSGGPVFKTLDGQLSLVGLVSWGASTCSDNPGVYTNISNLRSWILENIDGLQVVEEGVARYDSDQGTFSEGLISVYQYGSNLESYLDINGLTFDDDTYADSLSVSDHCSNTYLYSTVDNEASCQMTFDLTDVIDEDTLFKATLLVNDDSELIVEDDSSDDEVIVSGDSSSDSADDDSTDTDNTDDTTDSDVTESTDVTTTSSSSSSGGSLGFISLFALGLVAWQRRKLMLYNYIMSDKNNDYEKTI</sequence>
<feature type="signal peptide" evidence="3">
    <location>
        <begin position="1"/>
        <end position="32"/>
    </location>
</feature>
<dbReference type="PROSITE" id="PS00135">
    <property type="entry name" value="TRYPSIN_SER"/>
    <property type="match status" value="1"/>
</dbReference>
<dbReference type="GO" id="GO:0008233">
    <property type="term" value="F:peptidase activity"/>
    <property type="evidence" value="ECO:0007669"/>
    <property type="project" value="UniProtKB-KW"/>
</dbReference>
<comment type="caution">
    <text evidence="5">The sequence shown here is derived from an EMBL/GenBank/DDBJ whole genome shotgun (WGS) entry which is preliminary data.</text>
</comment>
<evidence type="ECO:0000259" key="4">
    <source>
        <dbReference type="PROSITE" id="PS50240"/>
    </source>
</evidence>